<proteinExistence type="predicted"/>
<protein>
    <submittedName>
        <fullName evidence="2">GNAT family N-acetyltransferase</fullName>
    </submittedName>
</protein>
<feature type="domain" description="N-acetyltransferase" evidence="1">
    <location>
        <begin position="6"/>
        <end position="177"/>
    </location>
</feature>
<gene>
    <name evidence="2" type="ORF">F8154_13260</name>
</gene>
<organism evidence="2 3">
    <name type="scientific">Alkaliphilus pronyensis</name>
    <dbReference type="NCBI Taxonomy" id="1482732"/>
    <lineage>
        <taxon>Bacteria</taxon>
        <taxon>Bacillati</taxon>
        <taxon>Bacillota</taxon>
        <taxon>Clostridia</taxon>
        <taxon>Peptostreptococcales</taxon>
        <taxon>Natronincolaceae</taxon>
        <taxon>Alkaliphilus</taxon>
    </lineage>
</organism>
<comment type="caution">
    <text evidence="2">The sequence shown here is derived from an EMBL/GenBank/DDBJ whole genome shotgun (WGS) entry which is preliminary data.</text>
</comment>
<keyword evidence="2" id="KW-0808">Transferase</keyword>
<dbReference type="EMBL" id="WBZC01000061">
    <property type="protein sequence ID" value="KAB3531039.1"/>
    <property type="molecule type" value="Genomic_DNA"/>
</dbReference>
<dbReference type="InterPro" id="IPR000182">
    <property type="entry name" value="GNAT_dom"/>
</dbReference>
<sequence>MEYKSLLLEDITPSLLDDFDRYEEVYRAWRKEKGEYYLKDVYYTESWDSEELKTVQNSLKETIIKGGTVLGVYDKTKLVGFASLESQFFGSKNQYIQLSNLHITRDYRSLGIGKTLFNLCVEKASEYGAKKIYISASSCENTQIFYKRMGCVFTKEINKKLHELEPYDCQLEFEIKL</sequence>
<dbReference type="Proteomes" id="UP000432715">
    <property type="component" value="Unassembled WGS sequence"/>
</dbReference>
<evidence type="ECO:0000313" key="3">
    <source>
        <dbReference type="Proteomes" id="UP000432715"/>
    </source>
</evidence>
<dbReference type="SUPFAM" id="SSF55729">
    <property type="entry name" value="Acyl-CoA N-acyltransferases (Nat)"/>
    <property type="match status" value="1"/>
</dbReference>
<evidence type="ECO:0000259" key="1">
    <source>
        <dbReference type="PROSITE" id="PS51186"/>
    </source>
</evidence>
<dbReference type="AlphaFoldDB" id="A0A6I0EYT8"/>
<dbReference type="PROSITE" id="PS51186">
    <property type="entry name" value="GNAT"/>
    <property type="match status" value="1"/>
</dbReference>
<dbReference type="Gene3D" id="3.40.630.30">
    <property type="match status" value="1"/>
</dbReference>
<dbReference type="Pfam" id="PF00583">
    <property type="entry name" value="Acetyltransf_1"/>
    <property type="match status" value="1"/>
</dbReference>
<name>A0A6I0EYT8_9FIRM</name>
<dbReference type="CDD" id="cd04301">
    <property type="entry name" value="NAT_SF"/>
    <property type="match status" value="1"/>
</dbReference>
<accession>A0A6I0EYT8</accession>
<keyword evidence="3" id="KW-1185">Reference proteome</keyword>
<evidence type="ECO:0000313" key="2">
    <source>
        <dbReference type="EMBL" id="KAB3531039.1"/>
    </source>
</evidence>
<dbReference type="RefSeq" id="WP_151862100.1">
    <property type="nucleotide sequence ID" value="NZ_WBZC01000061.1"/>
</dbReference>
<dbReference type="GO" id="GO:0016747">
    <property type="term" value="F:acyltransferase activity, transferring groups other than amino-acyl groups"/>
    <property type="evidence" value="ECO:0007669"/>
    <property type="project" value="InterPro"/>
</dbReference>
<dbReference type="OrthoDB" id="8116556at2"/>
<dbReference type="InterPro" id="IPR016181">
    <property type="entry name" value="Acyl_CoA_acyltransferase"/>
</dbReference>
<reference evidence="2 3" key="1">
    <citation type="submission" date="2019-10" db="EMBL/GenBank/DDBJ databases">
        <title>Alkaliphilus serpentinus sp. nov. and Alkaliphilus pronyensis sp. nov., two novel anaerobic alkaliphilic species isolated from the serpentinized-hosted hydrothermal field of the Prony Bay (New Caledonia).</title>
        <authorList>
            <person name="Postec A."/>
        </authorList>
    </citation>
    <scope>NUCLEOTIDE SEQUENCE [LARGE SCALE GENOMIC DNA]</scope>
    <source>
        <strain evidence="2 3">LacV</strain>
    </source>
</reference>